<proteinExistence type="predicted"/>
<dbReference type="EMBL" id="JBHLTC010000030">
    <property type="protein sequence ID" value="MFC0627121.1"/>
    <property type="molecule type" value="Genomic_DNA"/>
</dbReference>
<dbReference type="Proteomes" id="UP001589890">
    <property type="component" value="Unassembled WGS sequence"/>
</dbReference>
<feature type="chain" id="PRO_5045258318" description="DUF1795 domain-containing protein" evidence="2">
    <location>
        <begin position="23"/>
        <end position="239"/>
    </location>
</feature>
<protein>
    <recommendedName>
        <fullName evidence="5">DUF1795 domain-containing protein</fullName>
    </recommendedName>
</protein>
<evidence type="ECO:0000256" key="2">
    <source>
        <dbReference type="SAM" id="SignalP"/>
    </source>
</evidence>
<evidence type="ECO:0000313" key="3">
    <source>
        <dbReference type="EMBL" id="MFC0627121.1"/>
    </source>
</evidence>
<evidence type="ECO:0000256" key="1">
    <source>
        <dbReference type="SAM" id="MobiDB-lite"/>
    </source>
</evidence>
<name>A0ABV6QR57_9ACTN</name>
<accession>A0ABV6QR57</accession>
<reference evidence="3 4" key="1">
    <citation type="submission" date="2024-09" db="EMBL/GenBank/DDBJ databases">
        <authorList>
            <person name="Sun Q."/>
            <person name="Mori K."/>
        </authorList>
    </citation>
    <scope>NUCLEOTIDE SEQUENCE [LARGE SCALE GENOMIC DNA]</scope>
    <source>
        <strain evidence="3 4">CGMCC 1.15906</strain>
    </source>
</reference>
<evidence type="ECO:0008006" key="5">
    <source>
        <dbReference type="Google" id="ProtNLM"/>
    </source>
</evidence>
<organism evidence="3 4">
    <name type="scientific">Kribbella deserti</name>
    <dbReference type="NCBI Taxonomy" id="1926257"/>
    <lineage>
        <taxon>Bacteria</taxon>
        <taxon>Bacillati</taxon>
        <taxon>Actinomycetota</taxon>
        <taxon>Actinomycetes</taxon>
        <taxon>Propionibacteriales</taxon>
        <taxon>Kribbellaceae</taxon>
        <taxon>Kribbella</taxon>
    </lineage>
</organism>
<comment type="caution">
    <text evidence="3">The sequence shown here is derived from an EMBL/GenBank/DDBJ whole genome shotgun (WGS) entry which is preliminary data.</text>
</comment>
<keyword evidence="2" id="KW-0732">Signal</keyword>
<feature type="region of interest" description="Disordered" evidence="1">
    <location>
        <begin position="29"/>
        <end position="61"/>
    </location>
</feature>
<keyword evidence="4" id="KW-1185">Reference proteome</keyword>
<gene>
    <name evidence="3" type="ORF">ACFFGN_23805</name>
</gene>
<evidence type="ECO:0000313" key="4">
    <source>
        <dbReference type="Proteomes" id="UP001589890"/>
    </source>
</evidence>
<dbReference type="RefSeq" id="WP_380051436.1">
    <property type="nucleotide sequence ID" value="NZ_JBHLTC010000030.1"/>
</dbReference>
<feature type="compositionally biased region" description="Pro residues" evidence="1">
    <location>
        <begin position="44"/>
        <end position="56"/>
    </location>
</feature>
<feature type="signal peptide" evidence="2">
    <location>
        <begin position="1"/>
        <end position="22"/>
    </location>
</feature>
<sequence length="239" mass="25783">MRTAAAVLGIMVLGGGSGYAAAHFTLPEDRSAAGRRPQASAPVTPTPTPTPTPAPSSPRTRYPIVPPKMPALELDDIVFVGRRVTLTGELESSVSLEVPRGWGETIQAEGDVARFTKPGPDPRFIRVQAGFHLVETPLSRATRARREVIDSLTYENDPKFDELVSGSMTGVDGVKRSYQDFRYSYISKEQGLKLVILRHLAFEGNPNTAVVMAVAGMPKDEKALAAVLNRATKTVARSN</sequence>